<dbReference type="PANTHER" id="PTHR42745:SF1">
    <property type="entry name" value="ARABINOSE 5-PHOSPHATE ISOMERASE KDSD"/>
    <property type="match status" value="1"/>
</dbReference>
<evidence type="ECO:0000313" key="6">
    <source>
        <dbReference type="Proteomes" id="UP000053070"/>
    </source>
</evidence>
<dbReference type="Proteomes" id="UP000053070">
    <property type="component" value="Unassembled WGS sequence"/>
</dbReference>
<comment type="caution">
    <text evidence="5">The sequence shown here is derived from an EMBL/GenBank/DDBJ whole genome shotgun (WGS) entry which is preliminary data.</text>
</comment>
<dbReference type="FunFam" id="3.40.50.10490:FF:000011">
    <property type="entry name" value="Arabinose 5-phosphate isomerase"/>
    <property type="match status" value="1"/>
</dbReference>
<evidence type="ECO:0000256" key="1">
    <source>
        <dbReference type="ARBA" id="ARBA00008165"/>
    </source>
</evidence>
<keyword evidence="6" id="KW-1185">Reference proteome</keyword>
<dbReference type="PROSITE" id="PS51464">
    <property type="entry name" value="SIS"/>
    <property type="match status" value="1"/>
</dbReference>
<dbReference type="EMBL" id="LBHC01000002">
    <property type="protein sequence ID" value="KLE31849.1"/>
    <property type="molecule type" value="Genomic_DNA"/>
</dbReference>
<dbReference type="GO" id="GO:0005975">
    <property type="term" value="P:carbohydrate metabolic process"/>
    <property type="evidence" value="ECO:0007669"/>
    <property type="project" value="InterPro"/>
</dbReference>
<dbReference type="RefSeq" id="WP_047007199.1">
    <property type="nucleotide sequence ID" value="NZ_CP018097.1"/>
</dbReference>
<dbReference type="STRING" id="502682.BMF35_a1056"/>
<gene>
    <name evidence="5" type="ORF">AAW01_10245</name>
</gene>
<evidence type="ECO:0000256" key="2">
    <source>
        <dbReference type="ARBA" id="ARBA00022737"/>
    </source>
</evidence>
<dbReference type="InterPro" id="IPR046342">
    <property type="entry name" value="CBS_dom_sf"/>
</dbReference>
<protein>
    <submittedName>
        <fullName evidence="5">D-arabinose 5-phosphate</fullName>
    </submittedName>
</protein>
<dbReference type="Pfam" id="PF01380">
    <property type="entry name" value="SIS"/>
    <property type="match status" value="1"/>
</dbReference>
<evidence type="ECO:0000256" key="4">
    <source>
        <dbReference type="PIRNR" id="PIRNR004692"/>
    </source>
</evidence>
<dbReference type="SMART" id="SM00116">
    <property type="entry name" value="CBS"/>
    <property type="match status" value="2"/>
</dbReference>
<dbReference type="KEGG" id="egn:BMF35_a1056"/>
<dbReference type="InterPro" id="IPR046348">
    <property type="entry name" value="SIS_dom_sf"/>
</dbReference>
<dbReference type="SUPFAM" id="SSF54631">
    <property type="entry name" value="CBS-domain pair"/>
    <property type="match status" value="1"/>
</dbReference>
<dbReference type="InterPro" id="IPR035474">
    <property type="entry name" value="SIS_Kpsf"/>
</dbReference>
<name>A0A0G9MML2_9SPHN</name>
<dbReference type="GO" id="GO:0019146">
    <property type="term" value="F:arabinose-5-phosphate isomerase activity"/>
    <property type="evidence" value="ECO:0007669"/>
    <property type="project" value="UniProtKB-ARBA"/>
</dbReference>
<proteinExistence type="inferred from homology"/>
<evidence type="ECO:0000256" key="3">
    <source>
        <dbReference type="ARBA" id="ARBA00023122"/>
    </source>
</evidence>
<dbReference type="NCBIfam" id="TIGR00393">
    <property type="entry name" value="kpsF"/>
    <property type="match status" value="1"/>
</dbReference>
<keyword evidence="2" id="KW-0677">Repeat</keyword>
<dbReference type="PANTHER" id="PTHR42745">
    <property type="match status" value="1"/>
</dbReference>
<dbReference type="AlphaFoldDB" id="A0A0G9MML2"/>
<dbReference type="CDD" id="cd04604">
    <property type="entry name" value="CBS_pair_SIS_assoc"/>
    <property type="match status" value="1"/>
</dbReference>
<dbReference type="InterPro" id="IPR001347">
    <property type="entry name" value="SIS_dom"/>
</dbReference>
<dbReference type="Pfam" id="PF00571">
    <property type="entry name" value="CBS"/>
    <property type="match status" value="2"/>
</dbReference>
<dbReference type="InterPro" id="IPR050986">
    <property type="entry name" value="GutQ/KpsF_isomerases"/>
</dbReference>
<dbReference type="PATRIC" id="fig|502682.8.peg.2093"/>
<dbReference type="Gene3D" id="3.40.50.10490">
    <property type="entry name" value="Glucose-6-phosphate isomerase like protein, domain 1"/>
    <property type="match status" value="1"/>
</dbReference>
<dbReference type="SUPFAM" id="SSF53697">
    <property type="entry name" value="SIS domain"/>
    <property type="match status" value="1"/>
</dbReference>
<reference evidence="5 6" key="1">
    <citation type="submission" date="2015-04" db="EMBL/GenBank/DDBJ databases">
        <title>The draft genome sequence of Erythrobacr gangjinensis K7-2.</title>
        <authorList>
            <person name="Zhuang L."/>
            <person name="Liu Y."/>
            <person name="Shao Z."/>
        </authorList>
    </citation>
    <scope>NUCLEOTIDE SEQUENCE [LARGE SCALE GENOMIC DNA]</scope>
    <source>
        <strain evidence="5 6">K7-2</strain>
    </source>
</reference>
<dbReference type="PROSITE" id="PS51371">
    <property type="entry name" value="CBS"/>
    <property type="match status" value="2"/>
</dbReference>
<dbReference type="GO" id="GO:0097367">
    <property type="term" value="F:carbohydrate derivative binding"/>
    <property type="evidence" value="ECO:0007669"/>
    <property type="project" value="InterPro"/>
</dbReference>
<dbReference type="CDD" id="cd05014">
    <property type="entry name" value="SIS_Kpsf"/>
    <property type="match status" value="1"/>
</dbReference>
<comment type="similarity">
    <text evidence="1 4">Belongs to the SIS family. GutQ/KpsF subfamily.</text>
</comment>
<sequence length="321" mass="33255">MNDTSSISPAHHGANVIRIESAALAQMADALGDEFDAAATLLRDCKGRVVVSGMGKSGHIGNKIAATLASTGTPSFFVHPSEASHGDLGMITRDDVCLVLSNSGETAELHALLAYVARFDIPMIAITKKADSTLARQAEVALLLPQAEEACSVGMAPTTSTTCTLALGDALAVAVMRMRGFRKEDFHVFHPGGKLGAQFLRVGDIMHTGDAVPAVRAGDSMGDVLVEMSAKGLGVAAVLEDGKLLGVITDGDLRRNMDGLLDRDAGSTATKKPMTIAPSCLVEEAMALMSGNKVSALPVVDEDGTLAGVVHVHDCLRAGAR</sequence>
<accession>A0A0G9MML2</accession>
<dbReference type="Gene3D" id="3.10.580.10">
    <property type="entry name" value="CBS-domain"/>
    <property type="match status" value="1"/>
</dbReference>
<organism evidence="5 6">
    <name type="scientific">Aurantiacibacter gangjinensis</name>
    <dbReference type="NCBI Taxonomy" id="502682"/>
    <lineage>
        <taxon>Bacteria</taxon>
        <taxon>Pseudomonadati</taxon>
        <taxon>Pseudomonadota</taxon>
        <taxon>Alphaproteobacteria</taxon>
        <taxon>Sphingomonadales</taxon>
        <taxon>Erythrobacteraceae</taxon>
        <taxon>Aurantiacibacter</taxon>
    </lineage>
</organism>
<dbReference type="InterPro" id="IPR000644">
    <property type="entry name" value="CBS_dom"/>
</dbReference>
<keyword evidence="3" id="KW-0129">CBS domain</keyword>
<evidence type="ECO:0000313" key="5">
    <source>
        <dbReference type="EMBL" id="KLE31849.1"/>
    </source>
</evidence>
<dbReference type="OrthoDB" id="9762536at2"/>
<dbReference type="InterPro" id="IPR004800">
    <property type="entry name" value="KdsD/KpsF-type"/>
</dbReference>
<dbReference type="PIRSF" id="PIRSF004692">
    <property type="entry name" value="KdsD_KpsF"/>
    <property type="match status" value="1"/>
</dbReference>
<dbReference type="GO" id="GO:1901135">
    <property type="term" value="P:carbohydrate derivative metabolic process"/>
    <property type="evidence" value="ECO:0007669"/>
    <property type="project" value="InterPro"/>
</dbReference>